<dbReference type="EMBL" id="FNBE01000011">
    <property type="protein sequence ID" value="SDG34472.1"/>
    <property type="molecule type" value="Genomic_DNA"/>
</dbReference>
<reference evidence="1 2" key="1">
    <citation type="submission" date="2016-10" db="EMBL/GenBank/DDBJ databases">
        <authorList>
            <person name="de Groot N.N."/>
        </authorList>
    </citation>
    <scope>NUCLEOTIDE SEQUENCE [LARGE SCALE GENOMIC DNA]</scope>
    <source>
        <strain evidence="1 2">CGMCC 4.3143</strain>
    </source>
</reference>
<evidence type="ECO:0000313" key="2">
    <source>
        <dbReference type="Proteomes" id="UP000198967"/>
    </source>
</evidence>
<evidence type="ECO:0000313" key="1">
    <source>
        <dbReference type="EMBL" id="SDG34472.1"/>
    </source>
</evidence>
<dbReference type="OrthoDB" id="5240640at2"/>
<proteinExistence type="predicted"/>
<keyword evidence="2" id="KW-1185">Reference proteome</keyword>
<accession>A0A1G7TH89</accession>
<dbReference type="STRING" id="366584.SAMN05216377_11127"/>
<protein>
    <submittedName>
        <fullName evidence="1">Uncharacterized protein</fullName>
    </submittedName>
</protein>
<sequence length="340" mass="36406">MSGGSLVDAIEHCFEVGWSDGLPVVPPYRVLVDRMLDALHWDGEEVLTSIAGQDTEVCAEQVAAMAVMAGCRPEYGRVLRPLTEAVFDERLNLAGVEVTTGGVAVLVVVSGPVVTEVGFAYGGNSVGGANSRPNATVGRFAQMLRYFCGSQGGAMRANGTMGHPGRISFLIAERPDTHFPPFHAQSGLPAEVSAVSVCSAEGPNSVNNHYSFEAEGILDTIADCLAHAGSTSYYWHHGLYLVVLGPDHAETVSRRFSRDQVREYLFEHARRPTDELARLGRIPENPRAESKVVRGAMRSPVDNPGLLYVVEGGAAGGRFSAVVPGWVGSHEFISRRIADT</sequence>
<dbReference type="AlphaFoldDB" id="A0A1G7TH89"/>
<dbReference type="Proteomes" id="UP000198967">
    <property type="component" value="Unassembled WGS sequence"/>
</dbReference>
<dbReference type="RefSeq" id="WP_093085804.1">
    <property type="nucleotide sequence ID" value="NZ_FNBE01000011.1"/>
</dbReference>
<gene>
    <name evidence="1" type="ORF">SAMN05216377_11127</name>
</gene>
<organism evidence="1 2">
    <name type="scientific">Pseudonocardia oroxyli</name>
    <dbReference type="NCBI Taxonomy" id="366584"/>
    <lineage>
        <taxon>Bacteria</taxon>
        <taxon>Bacillati</taxon>
        <taxon>Actinomycetota</taxon>
        <taxon>Actinomycetes</taxon>
        <taxon>Pseudonocardiales</taxon>
        <taxon>Pseudonocardiaceae</taxon>
        <taxon>Pseudonocardia</taxon>
    </lineage>
</organism>
<name>A0A1G7TH89_PSEOR</name>